<evidence type="ECO:0000313" key="2">
    <source>
        <dbReference type="Proteomes" id="UP000199399"/>
    </source>
</evidence>
<sequence length="334" mass="37376">MRNEDPWEDIAPSLGGAGLVGHLVLESRPHEVFRAKDDLGRRLLFLVHDPETMSRTSLPKMAGLHVEADIRKGDGKAMLSVRLENQDDADIFAQFCDDIVMTVSNAPDEVSAVQAFIGRTWKWHALLKGARKKTLSREDQLGLIGELHTLSKNISSIKGIGAALEAWRGSEKAPKDFEMSGLCIECKTRGASSRAKVRITSEHQLADVIGHRLVLLVHTFANSENDEPGSQNLHSTVHHLRSVLGLDRPDRIRQLEEKLEEAGFDDEHVYDVNVSHRSTQFFLVEEGFPRIVPSSYLDGPVEVSYDLPLAQIEPFQIGEDELVALLRYSVQRYE</sequence>
<gene>
    <name evidence="1" type="ORF">SAMN04489759_107179</name>
</gene>
<dbReference type="EMBL" id="FNBP01000007">
    <property type="protein sequence ID" value="SDG43179.1"/>
    <property type="molecule type" value="Genomic_DNA"/>
</dbReference>
<dbReference type="AlphaFoldDB" id="A0A1G7U7Z3"/>
<dbReference type="InterPro" id="IPR025534">
    <property type="entry name" value="DUF4420"/>
</dbReference>
<evidence type="ECO:0000313" key="1">
    <source>
        <dbReference type="EMBL" id="SDG43179.1"/>
    </source>
</evidence>
<reference evidence="2" key="1">
    <citation type="submission" date="2016-10" db="EMBL/GenBank/DDBJ databases">
        <authorList>
            <person name="Varghese N."/>
            <person name="Submissions S."/>
        </authorList>
    </citation>
    <scope>NUCLEOTIDE SEQUENCE [LARGE SCALE GENOMIC DNA]</scope>
    <source>
        <strain evidence="2">DSM 16477</strain>
    </source>
</reference>
<organism evidence="1 2">
    <name type="scientific">Sulfitobacter delicatus</name>
    <dbReference type="NCBI Taxonomy" id="218672"/>
    <lineage>
        <taxon>Bacteria</taxon>
        <taxon>Pseudomonadati</taxon>
        <taxon>Pseudomonadota</taxon>
        <taxon>Alphaproteobacteria</taxon>
        <taxon>Rhodobacterales</taxon>
        <taxon>Roseobacteraceae</taxon>
        <taxon>Sulfitobacter</taxon>
    </lineage>
</organism>
<dbReference type="Proteomes" id="UP000199399">
    <property type="component" value="Unassembled WGS sequence"/>
</dbReference>
<proteinExistence type="predicted"/>
<name>A0A1G7U7Z3_9RHOB</name>
<keyword evidence="2" id="KW-1185">Reference proteome</keyword>
<accession>A0A1G7U7Z3</accession>
<protein>
    <submittedName>
        <fullName evidence="1">Putative PD-(D/E)XK family member</fullName>
    </submittedName>
</protein>
<dbReference type="Pfam" id="PF14390">
    <property type="entry name" value="DUF4420"/>
    <property type="match status" value="1"/>
</dbReference>
<dbReference type="STRING" id="218672.SAMN04489759_107179"/>
<dbReference type="RefSeq" id="WP_167356433.1">
    <property type="nucleotide sequence ID" value="NZ_FNBP01000007.1"/>
</dbReference>